<protein>
    <recommendedName>
        <fullName evidence="2">PiggyBac transposable element-derived protein domain-containing protein</fullName>
    </recommendedName>
</protein>
<organism evidence="3 4">
    <name type="scientific">Phytophthora sojae (strain P6497)</name>
    <name type="common">Soybean stem and root rot agent</name>
    <name type="synonym">Phytophthora megasperma f. sp. glycines</name>
    <dbReference type="NCBI Taxonomy" id="1094619"/>
    <lineage>
        <taxon>Eukaryota</taxon>
        <taxon>Sar</taxon>
        <taxon>Stramenopiles</taxon>
        <taxon>Oomycota</taxon>
        <taxon>Peronosporomycetes</taxon>
        <taxon>Peronosporales</taxon>
        <taxon>Peronosporaceae</taxon>
        <taxon>Phytophthora</taxon>
    </lineage>
</organism>
<dbReference type="EMBL" id="JH159152">
    <property type="protein sequence ID" value="EGZ23244.1"/>
    <property type="molecule type" value="Genomic_DNA"/>
</dbReference>
<gene>
    <name evidence="3" type="ORF">PHYSODRAFT_482819</name>
</gene>
<dbReference type="Proteomes" id="UP000002640">
    <property type="component" value="Unassembled WGS sequence"/>
</dbReference>
<dbReference type="InParanoid" id="G4YY93"/>
<evidence type="ECO:0000259" key="2">
    <source>
        <dbReference type="Pfam" id="PF13843"/>
    </source>
</evidence>
<dbReference type="RefSeq" id="XP_009518532.1">
    <property type="nucleotide sequence ID" value="XM_009520237.1"/>
</dbReference>
<dbReference type="InterPro" id="IPR029526">
    <property type="entry name" value="PGBD"/>
</dbReference>
<evidence type="ECO:0000313" key="4">
    <source>
        <dbReference type="Proteomes" id="UP000002640"/>
    </source>
</evidence>
<feature type="domain" description="PiggyBac transposable element-derived protein" evidence="2">
    <location>
        <begin position="78"/>
        <end position="133"/>
    </location>
</feature>
<reference evidence="3 4" key="1">
    <citation type="journal article" date="2006" name="Science">
        <title>Phytophthora genome sequences uncover evolutionary origins and mechanisms of pathogenesis.</title>
        <authorList>
            <person name="Tyler B.M."/>
            <person name="Tripathy S."/>
            <person name="Zhang X."/>
            <person name="Dehal P."/>
            <person name="Jiang R.H."/>
            <person name="Aerts A."/>
            <person name="Arredondo F.D."/>
            <person name="Baxter L."/>
            <person name="Bensasson D."/>
            <person name="Beynon J.L."/>
            <person name="Chapman J."/>
            <person name="Damasceno C.M."/>
            <person name="Dorrance A.E."/>
            <person name="Dou D."/>
            <person name="Dickerman A.W."/>
            <person name="Dubchak I.L."/>
            <person name="Garbelotto M."/>
            <person name="Gijzen M."/>
            <person name="Gordon S.G."/>
            <person name="Govers F."/>
            <person name="Grunwald N.J."/>
            <person name="Huang W."/>
            <person name="Ivors K.L."/>
            <person name="Jones R.W."/>
            <person name="Kamoun S."/>
            <person name="Krampis K."/>
            <person name="Lamour K.H."/>
            <person name="Lee M.K."/>
            <person name="McDonald W.H."/>
            <person name="Medina M."/>
            <person name="Meijer H.J."/>
            <person name="Nordberg E.K."/>
            <person name="Maclean D.J."/>
            <person name="Ospina-Giraldo M.D."/>
            <person name="Morris P.F."/>
            <person name="Phuntumart V."/>
            <person name="Putnam N.H."/>
            <person name="Rash S."/>
            <person name="Rose J.K."/>
            <person name="Sakihama Y."/>
            <person name="Salamov A.A."/>
            <person name="Savidor A."/>
            <person name="Scheuring C.F."/>
            <person name="Smith B.M."/>
            <person name="Sobral B.W."/>
            <person name="Terry A."/>
            <person name="Torto-Alalibo T.A."/>
            <person name="Win J."/>
            <person name="Xu Z."/>
            <person name="Zhang H."/>
            <person name="Grigoriev I.V."/>
            <person name="Rokhsar D.S."/>
            <person name="Boore J.L."/>
        </authorList>
    </citation>
    <scope>NUCLEOTIDE SEQUENCE [LARGE SCALE GENOMIC DNA]</scope>
    <source>
        <strain evidence="3 4">P6497</strain>
    </source>
</reference>
<name>G4YY93_PHYSP</name>
<feature type="region of interest" description="Disordered" evidence="1">
    <location>
        <begin position="1"/>
        <end position="20"/>
    </location>
</feature>
<dbReference type="KEGG" id="psoj:PHYSODRAFT_482819"/>
<accession>G4YY93</accession>
<sequence>MEWEATEWENITDPDKGEGEQIAPSEIAQEYIQWLTSESGLHLLKPKKIERAYTKHAEKGLFGLFVSTRLKKAWRIWTNAVLVAKGETPITAEELDAFIGLELAMSLVPITDMKELWSDKKFQGHHDFKATMS</sequence>
<feature type="compositionally biased region" description="Acidic residues" evidence="1">
    <location>
        <begin position="1"/>
        <end position="12"/>
    </location>
</feature>
<dbReference type="AlphaFoldDB" id="G4YY93"/>
<dbReference type="Pfam" id="PF13843">
    <property type="entry name" value="DDE_Tnp_1_7"/>
    <property type="match status" value="1"/>
</dbReference>
<dbReference type="GeneID" id="20655540"/>
<evidence type="ECO:0000256" key="1">
    <source>
        <dbReference type="SAM" id="MobiDB-lite"/>
    </source>
</evidence>
<proteinExistence type="predicted"/>
<evidence type="ECO:0000313" key="3">
    <source>
        <dbReference type="EMBL" id="EGZ23244.1"/>
    </source>
</evidence>
<keyword evidence="4" id="KW-1185">Reference proteome</keyword>